<protein>
    <submittedName>
        <fullName evidence="1">Uncharacterized protein</fullName>
    </submittedName>
</protein>
<organism evidence="1 2">
    <name type="scientific">Litoribaculum gwangyangense</name>
    <dbReference type="NCBI Taxonomy" id="1130722"/>
    <lineage>
        <taxon>Bacteria</taxon>
        <taxon>Pseudomonadati</taxon>
        <taxon>Bacteroidota</taxon>
        <taxon>Flavobacteriia</taxon>
        <taxon>Flavobacteriales</taxon>
        <taxon>Flavobacteriaceae</taxon>
        <taxon>Litoribaculum</taxon>
    </lineage>
</organism>
<sequence>MFTNLVAKTRNETIAKHVDKIEMRNKLLTFIFGFSAVLTFAQKKEIYLNDDLFQITQAEFKKTYEPYKFYNLRFELDTLIANVKVQRIRKGKISNELLNSIKSELSTISGDTIPNNNFIIINYYHGLDRCNSSGDKSYARAAYKRFLKKLKKVKNISQFFMYKSLEGTKEYGKQLNWIKDEFGTIEKIFLPLQYPCGSYVLIDLDGNYYVQKGEYNLEEIIDLLIDTKTTFANHE</sequence>
<dbReference type="EMBL" id="BAABJW010000002">
    <property type="protein sequence ID" value="GAA4806862.1"/>
    <property type="molecule type" value="Genomic_DNA"/>
</dbReference>
<proteinExistence type="predicted"/>
<accession>A0ABP9CBT5</accession>
<gene>
    <name evidence="1" type="ORF">GCM10023330_11740</name>
</gene>
<reference evidence="2" key="1">
    <citation type="journal article" date="2019" name="Int. J. Syst. Evol. Microbiol.">
        <title>The Global Catalogue of Microorganisms (GCM) 10K type strain sequencing project: providing services to taxonomists for standard genome sequencing and annotation.</title>
        <authorList>
            <consortium name="The Broad Institute Genomics Platform"/>
            <consortium name="The Broad Institute Genome Sequencing Center for Infectious Disease"/>
            <person name="Wu L."/>
            <person name="Ma J."/>
        </authorList>
    </citation>
    <scope>NUCLEOTIDE SEQUENCE [LARGE SCALE GENOMIC DNA]</scope>
    <source>
        <strain evidence="2">JCM 18325</strain>
    </source>
</reference>
<comment type="caution">
    <text evidence="1">The sequence shown here is derived from an EMBL/GenBank/DDBJ whole genome shotgun (WGS) entry which is preliminary data.</text>
</comment>
<dbReference type="Proteomes" id="UP001501433">
    <property type="component" value="Unassembled WGS sequence"/>
</dbReference>
<name>A0ABP9CBT5_9FLAO</name>
<evidence type="ECO:0000313" key="1">
    <source>
        <dbReference type="EMBL" id="GAA4806862.1"/>
    </source>
</evidence>
<keyword evidence="2" id="KW-1185">Reference proteome</keyword>
<evidence type="ECO:0000313" key="2">
    <source>
        <dbReference type="Proteomes" id="UP001501433"/>
    </source>
</evidence>